<dbReference type="PANTHER" id="PTHR14025">
    <property type="entry name" value="FANCONI ANEMIA GROUP M FANCM FAMILY MEMBER"/>
    <property type="match status" value="1"/>
</dbReference>
<reference evidence="11" key="1">
    <citation type="journal article" date="2016" name="Sci. Rep.">
        <title>Molecular characterization of firefly nuptial gifts: a multi-omics approach sheds light on postcopulatory sexual selection.</title>
        <authorList>
            <person name="Al-Wathiqui N."/>
            <person name="Fallon T.R."/>
            <person name="South A."/>
            <person name="Weng J.K."/>
            <person name="Lewis S.M."/>
        </authorList>
    </citation>
    <scope>NUCLEOTIDE SEQUENCE</scope>
</reference>
<evidence type="ECO:0000256" key="4">
    <source>
        <dbReference type="ARBA" id="ARBA00022801"/>
    </source>
</evidence>
<dbReference type="InterPro" id="IPR027417">
    <property type="entry name" value="P-loop_NTPase"/>
</dbReference>
<evidence type="ECO:0000313" key="12">
    <source>
        <dbReference type="EMBL" id="KAB0804130.1"/>
    </source>
</evidence>
<dbReference type="SMART" id="SM00487">
    <property type="entry name" value="DEXDc"/>
    <property type="match status" value="1"/>
</dbReference>
<evidence type="ECO:0000256" key="5">
    <source>
        <dbReference type="ARBA" id="ARBA00022806"/>
    </source>
</evidence>
<dbReference type="GO" id="GO:0000400">
    <property type="term" value="F:four-way junction DNA binding"/>
    <property type="evidence" value="ECO:0007669"/>
    <property type="project" value="TreeGrafter"/>
</dbReference>
<dbReference type="GO" id="GO:0009378">
    <property type="term" value="F:four-way junction helicase activity"/>
    <property type="evidence" value="ECO:0007669"/>
    <property type="project" value="TreeGrafter"/>
</dbReference>
<dbReference type="OrthoDB" id="6513042at2759"/>
<evidence type="ECO:0000313" key="13">
    <source>
        <dbReference type="Proteomes" id="UP000327044"/>
    </source>
</evidence>
<evidence type="ECO:0000256" key="1">
    <source>
        <dbReference type="ARBA" id="ARBA00004123"/>
    </source>
</evidence>
<dbReference type="CDD" id="cd18033">
    <property type="entry name" value="DEXDc_FANCM"/>
    <property type="match status" value="1"/>
</dbReference>
<dbReference type="GO" id="GO:0016787">
    <property type="term" value="F:hydrolase activity"/>
    <property type="evidence" value="ECO:0007669"/>
    <property type="project" value="UniProtKB-KW"/>
</dbReference>
<sequence>MNTKTQDEAVGITELSAHLETEGFDLEAGTTWIYPTNYPCRDYQYAIIQQALLRNTMVSLPTGLGKTFIAAVVMYNFYRWYPRGKVIFMAPTKPLVKQQVDACYNIMAIPKEITAELTGTKGQEFRKDIWNEKRVFFITPQVLQNDLNILQNFGSRVKCLVVDEAHKAKGNHAYCEVIRKLTAQNRHFRVLALSATPGNSLKDVAEVINNLLIAHLEIRTDDSPDVLPYVFERSLETVVVPLGDMLQTVRDNYLHVLERYTKILMQNKILSGNCSMLTKGKVFMTMKQYQEQNRQNRDRNFAENMRYLNICHTLYYAFELLLRHGLRSFLLFFEDRLEKTMLHENALLKNIIRDIEQYMGPLLNIESLPDGTVTGIPETVKFGHPKFYKLRDVTCEHFKQQNNNETRVIIFCEYRETVMEAYGILSLSQPLVRPRIFMGKTSITQKQQINVIKSFRDGSCNTLISTCIGEEGLDVGNVDLIICFDISNKSPIRMIQRMGRTGRKREGRVVVFVTEGREQQTLKECLIQKQNLSNHILHHKSFASEMYKENPRMVPPHIEPRCNKIFITVKNESNQKLSKTKSKNIKDIFKLIAEGKKQANEGENEAKLTDIIDIADKLPDSEHFWNSGKGRLLTKSTLAFNSKLNKVRTLQPVGFIGHSSKTKIMVSLLEKCDSLKFNLPLTQHPILISQKRPEFSTNLKQKDIRSMFGHATHSSVDVLTVDAEVIVIDEDSGTRENTPNIRITTEDKDLNNNCKLCDVLFDCTQYYSTFNLSFNIGDWRAPDTSIFDTINCESLAVYEKALNSCNNETVKDQQLNVTVNDENVEKIDNREIHLVNSPFKPPKTINNVLRMLDLTMPPIPLTQLESAPNNKIDNAKCSIFDCSVNLNGFDDVKFTQLQGPAVKAAEHDLSDGLEFFNISALEDIFEDPHNNAQLISVTPKSDSTIIYTPCLPEVDSPILSGAETVHNQTAGQCTPPTELNDVVDTSLLSPILSGRSKRKLTDETFNQSYSNFPPKTKHDLHELLDNSLIDMLYNQSFEEPPKNDISSKNKDEIDSSIRAVQSVQETKCDQSSINRTDKAGDWENNIWNFCMDSDVESKNEATSNVTQFKEKGNSLLTRDKAVELISDQSDDFIHSSAKSPVLVLSQRVDTRSCQRETPIRTLDRSPSPSFSNHVSPILNKSQANISNKYKINKASKKLVFSDDDDDDFESDPKQSSWIYPKNRNAKSSTGQVATTSRANVKRSKVQDCPFVELEADLSGTQSDITESDADGSFEKSFVDDETQDIANTTMMQVKYLQSVRSADRNRGNFKIPKLPVSNINVYSQMDELHEENAYVNDSFCVSSQEDELCNNNANNMSELELAELILEGKRKKKRLKFQVKTVKRKRIIVSSSDSD</sequence>
<feature type="compositionally biased region" description="Basic and acidic residues" evidence="8">
    <location>
        <begin position="1154"/>
        <end position="1163"/>
    </location>
</feature>
<dbReference type="Pfam" id="PF00271">
    <property type="entry name" value="Helicase_C"/>
    <property type="match status" value="1"/>
</dbReference>
<name>A0A1Y1NME9_PHOPY</name>
<comment type="subcellular location">
    <subcellularLocation>
        <location evidence="1">Nucleus</location>
    </subcellularLocation>
</comment>
<dbReference type="FunCoup" id="A0A1Y1NME9">
    <property type="interactions" value="388"/>
</dbReference>
<evidence type="ECO:0000256" key="6">
    <source>
        <dbReference type="ARBA" id="ARBA00022840"/>
    </source>
</evidence>
<reference evidence="12 13" key="2">
    <citation type="journal article" date="2018" name="Elife">
        <title>Firefly genomes illuminate parallel origins of bioluminescence in beetles.</title>
        <authorList>
            <person name="Fallon T.R."/>
            <person name="Lower S.E."/>
            <person name="Chang C.H."/>
            <person name="Bessho-Uehara M."/>
            <person name="Martin G.J."/>
            <person name="Bewick A.J."/>
            <person name="Behringer M."/>
            <person name="Debat H.J."/>
            <person name="Wong I."/>
            <person name="Day J.C."/>
            <person name="Suvorov A."/>
            <person name="Silva C.J."/>
            <person name="Stanger-Hall K.F."/>
            <person name="Hall D.W."/>
            <person name="Schmitz R.J."/>
            <person name="Nelson D.R."/>
            <person name="Lewis S.M."/>
            <person name="Shigenobu S."/>
            <person name="Bybee S.M."/>
            <person name="Larracuente A.M."/>
            <person name="Oba Y."/>
            <person name="Weng J.K."/>
        </authorList>
    </citation>
    <scope>NUCLEOTIDE SEQUENCE [LARGE SCALE GENOMIC DNA]</scope>
    <source>
        <strain evidence="12">1611_PpyrPB1</strain>
        <tissue evidence="12">Whole body</tissue>
    </source>
</reference>
<dbReference type="Proteomes" id="UP000327044">
    <property type="component" value="Unassembled WGS sequence"/>
</dbReference>
<gene>
    <name evidence="12" type="ORF">PPYR_01100</name>
</gene>
<dbReference type="Pfam" id="PF00270">
    <property type="entry name" value="DEAD"/>
    <property type="match status" value="1"/>
</dbReference>
<comment type="similarity">
    <text evidence="2">Belongs to the DEAD box helicase family. DEAH subfamily. FANCM sub-subfamily.</text>
</comment>
<evidence type="ECO:0000313" key="11">
    <source>
        <dbReference type="EMBL" id="JAV97097.1"/>
    </source>
</evidence>
<dbReference type="InterPro" id="IPR011545">
    <property type="entry name" value="DEAD/DEAH_box_helicase_dom"/>
</dbReference>
<protein>
    <recommendedName>
        <fullName evidence="14">Fanconi anemia group M protein</fullName>
    </recommendedName>
</protein>
<reference evidence="12" key="3">
    <citation type="submission" date="2019-08" db="EMBL/GenBank/DDBJ databases">
        <authorList>
            <consortium name="Photinus pyralis genome working group"/>
            <person name="Fallon T.R."/>
            <person name="Sander Lower S.E."/>
            <person name="Weng J.-K."/>
        </authorList>
    </citation>
    <scope>NUCLEOTIDE SEQUENCE</scope>
    <source>
        <strain evidence="12">1611_PpyrPB1</strain>
        <tissue evidence="12">Whole body</tissue>
    </source>
</reference>
<dbReference type="GO" id="GO:0005524">
    <property type="term" value="F:ATP binding"/>
    <property type="evidence" value="ECO:0007669"/>
    <property type="project" value="UniProtKB-KW"/>
</dbReference>
<proteinExistence type="inferred from homology"/>
<dbReference type="Gene3D" id="3.40.50.300">
    <property type="entry name" value="P-loop containing nucleotide triphosphate hydrolases"/>
    <property type="match status" value="2"/>
</dbReference>
<feature type="domain" description="Helicase ATP-binding" evidence="9">
    <location>
        <begin position="47"/>
        <end position="215"/>
    </location>
</feature>
<dbReference type="PROSITE" id="PS51192">
    <property type="entry name" value="HELICASE_ATP_BIND_1"/>
    <property type="match status" value="1"/>
</dbReference>
<dbReference type="EMBL" id="GEZM01002877">
    <property type="protein sequence ID" value="JAV97097.1"/>
    <property type="molecule type" value="Transcribed_RNA"/>
</dbReference>
<dbReference type="InterPro" id="IPR001650">
    <property type="entry name" value="Helicase_C-like"/>
</dbReference>
<dbReference type="InParanoid" id="A0A1Y1NME9"/>
<dbReference type="PANTHER" id="PTHR14025:SF20">
    <property type="entry name" value="FANCONI ANEMIA GROUP M PROTEIN"/>
    <property type="match status" value="1"/>
</dbReference>
<dbReference type="GO" id="GO:0005634">
    <property type="term" value="C:nucleus"/>
    <property type="evidence" value="ECO:0007669"/>
    <property type="project" value="UniProtKB-SubCell"/>
</dbReference>
<dbReference type="InterPro" id="IPR014001">
    <property type="entry name" value="Helicase_ATP-bd"/>
</dbReference>
<feature type="region of interest" description="Disordered" evidence="8">
    <location>
        <begin position="1154"/>
        <end position="1176"/>
    </location>
</feature>
<evidence type="ECO:0000256" key="3">
    <source>
        <dbReference type="ARBA" id="ARBA00022741"/>
    </source>
</evidence>
<dbReference type="InterPro" id="IPR039686">
    <property type="entry name" value="FANCM/Mph1-like_ID"/>
</dbReference>
<dbReference type="GO" id="GO:0043138">
    <property type="term" value="F:3'-5' DNA helicase activity"/>
    <property type="evidence" value="ECO:0007669"/>
    <property type="project" value="InterPro"/>
</dbReference>
<dbReference type="InterPro" id="IPR044749">
    <property type="entry name" value="FANCM_DEXDc"/>
</dbReference>
<keyword evidence="4" id="KW-0378">Hydrolase</keyword>
<dbReference type="SMART" id="SM00490">
    <property type="entry name" value="HELICc"/>
    <property type="match status" value="1"/>
</dbReference>
<evidence type="ECO:0000256" key="8">
    <source>
        <dbReference type="SAM" id="MobiDB-lite"/>
    </source>
</evidence>
<feature type="compositionally biased region" description="Polar residues" evidence="8">
    <location>
        <begin position="1164"/>
        <end position="1176"/>
    </location>
</feature>
<organism evidence="11">
    <name type="scientific">Photinus pyralis</name>
    <name type="common">Common eastern firefly</name>
    <name type="synonym">Lampyris pyralis</name>
    <dbReference type="NCBI Taxonomy" id="7054"/>
    <lineage>
        <taxon>Eukaryota</taxon>
        <taxon>Metazoa</taxon>
        <taxon>Ecdysozoa</taxon>
        <taxon>Arthropoda</taxon>
        <taxon>Hexapoda</taxon>
        <taxon>Insecta</taxon>
        <taxon>Pterygota</taxon>
        <taxon>Neoptera</taxon>
        <taxon>Endopterygota</taxon>
        <taxon>Coleoptera</taxon>
        <taxon>Polyphaga</taxon>
        <taxon>Elateriformia</taxon>
        <taxon>Elateroidea</taxon>
        <taxon>Lampyridae</taxon>
        <taxon>Lampyrinae</taxon>
        <taxon>Photinus</taxon>
    </lineage>
</organism>
<keyword evidence="3" id="KW-0547">Nucleotide-binding</keyword>
<dbReference type="GO" id="GO:0045003">
    <property type="term" value="P:double-strand break repair via synthesis-dependent strand annealing"/>
    <property type="evidence" value="ECO:0007669"/>
    <property type="project" value="TreeGrafter"/>
</dbReference>
<dbReference type="FunFam" id="3.40.50.300:FF:000861">
    <property type="entry name" value="Fanconi anemia, complementation group M"/>
    <property type="match status" value="1"/>
</dbReference>
<keyword evidence="5" id="KW-0347">Helicase</keyword>
<dbReference type="PROSITE" id="PS51194">
    <property type="entry name" value="HELICASE_CTER"/>
    <property type="match status" value="1"/>
</dbReference>
<evidence type="ECO:0000256" key="7">
    <source>
        <dbReference type="ARBA" id="ARBA00023242"/>
    </source>
</evidence>
<keyword evidence="13" id="KW-1185">Reference proteome</keyword>
<keyword evidence="7" id="KW-0539">Nucleus</keyword>
<evidence type="ECO:0008006" key="14">
    <source>
        <dbReference type="Google" id="ProtNLM"/>
    </source>
</evidence>
<evidence type="ECO:0000259" key="9">
    <source>
        <dbReference type="PROSITE" id="PS51192"/>
    </source>
</evidence>
<dbReference type="SUPFAM" id="SSF52540">
    <property type="entry name" value="P-loop containing nucleoside triphosphate hydrolases"/>
    <property type="match status" value="1"/>
</dbReference>
<evidence type="ECO:0000259" key="10">
    <source>
        <dbReference type="PROSITE" id="PS51194"/>
    </source>
</evidence>
<dbReference type="Gene3D" id="1.20.1320.20">
    <property type="entry name" value="hef helicase domain"/>
    <property type="match status" value="1"/>
</dbReference>
<dbReference type="CDD" id="cd12091">
    <property type="entry name" value="FANCM_ID"/>
    <property type="match status" value="1"/>
</dbReference>
<feature type="domain" description="Helicase C-terminal" evidence="10">
    <location>
        <begin position="389"/>
        <end position="550"/>
    </location>
</feature>
<evidence type="ECO:0000256" key="2">
    <source>
        <dbReference type="ARBA" id="ARBA00009889"/>
    </source>
</evidence>
<feature type="region of interest" description="Disordered" evidence="8">
    <location>
        <begin position="1201"/>
        <end position="1232"/>
    </location>
</feature>
<keyword evidence="6" id="KW-0067">ATP-binding</keyword>
<accession>A0A1Y1NME9</accession>
<dbReference type="EMBL" id="VVIM01000001">
    <property type="protein sequence ID" value="KAB0804130.1"/>
    <property type="molecule type" value="Genomic_DNA"/>
</dbReference>
<dbReference type="GO" id="GO:0036297">
    <property type="term" value="P:interstrand cross-link repair"/>
    <property type="evidence" value="ECO:0007669"/>
    <property type="project" value="TreeGrafter"/>
</dbReference>